<gene>
    <name evidence="2" type="ORF">SO77L24_000006</name>
</gene>
<name>A0A678TQA5_SACOF</name>
<accession>A0A678TQA5</accession>
<organism evidence="2">
    <name type="scientific">Saccharum officinarum</name>
    <name type="common">Sugarcane</name>
    <dbReference type="NCBI Taxonomy" id="4547"/>
    <lineage>
        <taxon>Eukaryota</taxon>
        <taxon>Viridiplantae</taxon>
        <taxon>Streptophyta</taxon>
        <taxon>Embryophyta</taxon>
        <taxon>Tracheophyta</taxon>
        <taxon>Spermatophyta</taxon>
        <taxon>Magnoliopsida</taxon>
        <taxon>Liliopsida</taxon>
        <taxon>Poales</taxon>
        <taxon>Poaceae</taxon>
        <taxon>PACMAD clade</taxon>
        <taxon>Panicoideae</taxon>
        <taxon>Andropogonodae</taxon>
        <taxon>Andropogoneae</taxon>
        <taxon>Saccharinae</taxon>
        <taxon>Saccharum</taxon>
        <taxon>Saccharum officinarum species complex</taxon>
    </lineage>
</organism>
<dbReference type="PANTHER" id="PTHR22930">
    <property type="match status" value="1"/>
</dbReference>
<dbReference type="InterPro" id="IPR045249">
    <property type="entry name" value="HARBI1-like"/>
</dbReference>
<dbReference type="EMBL" id="MH182501">
    <property type="protein sequence ID" value="AWA44596.1"/>
    <property type="molecule type" value="Genomic_DNA"/>
</dbReference>
<feature type="region of interest" description="Disordered" evidence="1">
    <location>
        <begin position="1"/>
        <end position="90"/>
    </location>
</feature>
<dbReference type="PANTHER" id="PTHR22930:SF221">
    <property type="entry name" value="NUCLEASE HARBI1"/>
    <property type="match status" value="1"/>
</dbReference>
<reference evidence="2" key="1">
    <citation type="submission" date="2018-04" db="EMBL/GenBank/DDBJ databases">
        <title>Comparative Analysis of Homologous Sequences of Saccharum officinarum and Saccharum spontaneum Reveals Independent Polyploidization Events.</title>
        <authorList>
            <person name="Sharma A."/>
            <person name="Song J."/>
            <person name="Lin Q."/>
            <person name="Singh R."/>
            <person name="Ramos N."/>
            <person name="Wang K."/>
            <person name="Zhang J."/>
            <person name="Ming R."/>
            <person name="Yu Q."/>
        </authorList>
    </citation>
    <scope>NUCLEOTIDE SEQUENCE</scope>
</reference>
<evidence type="ECO:0000313" key="2">
    <source>
        <dbReference type="EMBL" id="AWA44596.1"/>
    </source>
</evidence>
<protein>
    <recommendedName>
        <fullName evidence="3">DDE Tnp4 domain-containing protein</fullName>
    </recommendedName>
</protein>
<evidence type="ECO:0008006" key="3">
    <source>
        <dbReference type="Google" id="ProtNLM"/>
    </source>
</evidence>
<dbReference type="AlphaFoldDB" id="A0A678TQA5"/>
<proteinExistence type="predicted"/>
<evidence type="ECO:0000256" key="1">
    <source>
        <dbReference type="SAM" id="MobiDB-lite"/>
    </source>
</evidence>
<sequence length="215" mass="23426">MVGYQGLLRSDAQDGDGGIDSSMGPPPIRVRSGSRTLGLRAARSGSGGGAMASHAVSSSSGGGRGPPLPPVTTSDDNSTRDGDNSDESSDEELLRLLIDDDDREFMDGILLFTIHYDKYCNGAKRRKPMLSGLEWVAADIINSVDPEFRTIHPRLRNRRFHPFFNNCIGALDDTHIPCVVPSDKLVQHMCRKGMTTQNVLAICDFDMRFIFVLAG</sequence>